<dbReference type="AlphaFoldDB" id="A0A3M0G8Q2"/>
<name>A0A3M0G8Q2_9ACTN</name>
<dbReference type="InterPro" id="IPR017517">
    <property type="entry name" value="Maleyloyr_isom"/>
</dbReference>
<comment type="caution">
    <text evidence="1">The sequence shown here is derived from an EMBL/GenBank/DDBJ whole genome shotgun (WGS) entry which is preliminary data.</text>
</comment>
<keyword evidence="2" id="KW-1185">Reference proteome</keyword>
<sequence length="224" mass="24880">MGDIVASPCVEAGHLPTRLAPMTLAQRQRAQLLDLFLELGPFAPTLCEGWKTQDLAAHLFIREHKPQAMLGMFSERFAAITSRVQMEALHSHGFVGLIDRLRKPSLMMRPLDSLVNGAEYFIHHTDVLRANDRDQEISPKDEETLRTPIKMFAGKTARTYGDRVVIDTNDGKQLEFGQGTRPVHLIGKPSEILLFVSGRTDHANVQLVGEPDAVKKFTEAASGI</sequence>
<evidence type="ECO:0000313" key="2">
    <source>
        <dbReference type="Proteomes" id="UP000275256"/>
    </source>
</evidence>
<accession>A0A3M0G8Q2</accession>
<proteinExistence type="predicted"/>
<dbReference type="NCBIfam" id="TIGR03083">
    <property type="entry name" value="maleylpyruvate isomerase family mycothiol-dependent enzyme"/>
    <property type="match status" value="1"/>
</dbReference>
<dbReference type="EMBL" id="REFW01000003">
    <property type="protein sequence ID" value="RMB58792.1"/>
    <property type="molecule type" value="Genomic_DNA"/>
</dbReference>
<dbReference type="NCBIfam" id="TIGR03085">
    <property type="entry name" value="TIGR03085 family metal-binding protein"/>
    <property type="match status" value="1"/>
</dbReference>
<dbReference type="InterPro" id="IPR017519">
    <property type="entry name" value="CHP03085"/>
</dbReference>
<protein>
    <submittedName>
        <fullName evidence="1">TIGR03085 family protein</fullName>
    </submittedName>
</protein>
<dbReference type="Proteomes" id="UP000275256">
    <property type="component" value="Unassembled WGS sequence"/>
</dbReference>
<gene>
    <name evidence="1" type="ORF">EAX62_11735</name>
</gene>
<organism evidence="1 2">
    <name type="scientific">Tessaracoccus antarcticus</name>
    <dbReference type="NCBI Taxonomy" id="2479848"/>
    <lineage>
        <taxon>Bacteria</taxon>
        <taxon>Bacillati</taxon>
        <taxon>Actinomycetota</taxon>
        <taxon>Actinomycetes</taxon>
        <taxon>Propionibacteriales</taxon>
        <taxon>Propionibacteriaceae</taxon>
        <taxon>Tessaracoccus</taxon>
    </lineage>
</organism>
<reference evidence="1 2" key="1">
    <citation type="submission" date="2018-10" db="EMBL/GenBank/DDBJ databases">
        <title>Tessaracoccus antarcticuss sp. nov., isolated from sediment.</title>
        <authorList>
            <person name="Zhou L.Y."/>
            <person name="Du Z.J."/>
        </authorList>
    </citation>
    <scope>NUCLEOTIDE SEQUENCE [LARGE SCALE GENOMIC DNA]</scope>
    <source>
        <strain evidence="1 2">JDX10</strain>
    </source>
</reference>
<evidence type="ECO:0000313" key="1">
    <source>
        <dbReference type="EMBL" id="RMB58792.1"/>
    </source>
</evidence>